<keyword evidence="5" id="KW-1185">Reference proteome</keyword>
<feature type="signal peptide" evidence="2">
    <location>
        <begin position="1"/>
        <end position="19"/>
    </location>
</feature>
<reference evidence="4" key="1">
    <citation type="submission" date="2022-05" db="EMBL/GenBank/DDBJ databases">
        <title>Expanded diversity of anoxic marine methylotrophy in a Black Sea sulfate reducing microorganism.</title>
        <authorList>
            <person name="Fischer P.Q."/>
            <person name="Stams A.J.M."/>
            <person name="Villanueva L."/>
            <person name="Sousa D.Z."/>
        </authorList>
    </citation>
    <scope>NUCLEOTIDE SEQUENCE</scope>
    <source>
        <strain evidence="4">P130</strain>
    </source>
</reference>
<dbReference type="InterPro" id="IPR041183">
    <property type="entry name" value="Cyclophilin-like"/>
</dbReference>
<dbReference type="InterPro" id="IPR029000">
    <property type="entry name" value="Cyclophilin-like_dom_sf"/>
</dbReference>
<evidence type="ECO:0000256" key="1">
    <source>
        <dbReference type="SAM" id="MobiDB-lite"/>
    </source>
</evidence>
<feature type="region of interest" description="Disordered" evidence="1">
    <location>
        <begin position="25"/>
        <end position="130"/>
    </location>
</feature>
<gene>
    <name evidence="4" type="ORF">M8H41_09840</name>
</gene>
<organism evidence="4 5">
    <name type="scientific">Desulfosporosinus nitroreducens</name>
    <dbReference type="NCBI Taxonomy" id="2018668"/>
    <lineage>
        <taxon>Bacteria</taxon>
        <taxon>Bacillati</taxon>
        <taxon>Bacillota</taxon>
        <taxon>Clostridia</taxon>
        <taxon>Eubacteriales</taxon>
        <taxon>Desulfitobacteriaceae</taxon>
        <taxon>Desulfosporosinus</taxon>
    </lineage>
</organism>
<feature type="compositionally biased region" description="Polar residues" evidence="1">
    <location>
        <begin position="25"/>
        <end position="55"/>
    </location>
</feature>
<feature type="chain" id="PRO_5047178125" evidence="2">
    <location>
        <begin position="20"/>
        <end position="249"/>
    </location>
</feature>
<name>A0ABT8QP83_9FIRM</name>
<dbReference type="SUPFAM" id="SSF50891">
    <property type="entry name" value="Cyclophilin-like"/>
    <property type="match status" value="1"/>
</dbReference>
<comment type="caution">
    <text evidence="4">The sequence shown here is derived from an EMBL/GenBank/DDBJ whole genome shotgun (WGS) entry which is preliminary data.</text>
</comment>
<proteinExistence type="predicted"/>
<keyword evidence="2" id="KW-0732">Signal</keyword>
<accession>A0ABT8QP83</accession>
<dbReference type="Gene3D" id="2.40.100.20">
    <property type="match status" value="1"/>
</dbReference>
<dbReference type="EMBL" id="JAMJEV010000007">
    <property type="protein sequence ID" value="MDO0823153.1"/>
    <property type="molecule type" value="Genomic_DNA"/>
</dbReference>
<evidence type="ECO:0000313" key="4">
    <source>
        <dbReference type="EMBL" id="MDO0823153.1"/>
    </source>
</evidence>
<evidence type="ECO:0000259" key="3">
    <source>
        <dbReference type="Pfam" id="PF18050"/>
    </source>
</evidence>
<protein>
    <submittedName>
        <fullName evidence="4">Cyclophilin-like fold protein</fullName>
    </submittedName>
</protein>
<sequence>MKRFLVFSISLLLVLSFVACQRNETSTNDSLSSHTAGVNENQTIKSESVGSQVTESIPDETKLPTNTIKTVGTSENTVSQNSVTGNKADGSKTDANKPVVNNPTQAPSGTAQEDKASSPSSPSISYEEEPAKDVRIRLTFNNRKIIVKMNDNPTSRDLVKKLPLKLSFKDYSGTEKISYLPQKLSTEGSPSGYDPSVGELAYYAPWGNICFYYHDFGYSTGVVPLGSIESGMESLTSIDGDFTVAIEKY</sequence>
<dbReference type="Pfam" id="PF18050">
    <property type="entry name" value="Cyclophil_like2"/>
    <property type="match status" value="1"/>
</dbReference>
<evidence type="ECO:0000313" key="5">
    <source>
        <dbReference type="Proteomes" id="UP001176021"/>
    </source>
</evidence>
<evidence type="ECO:0000256" key="2">
    <source>
        <dbReference type="SAM" id="SignalP"/>
    </source>
</evidence>
<dbReference type="Proteomes" id="UP001176021">
    <property type="component" value="Unassembled WGS sequence"/>
</dbReference>
<feature type="domain" description="Cyclophilin-like" evidence="3">
    <location>
        <begin position="138"/>
        <end position="247"/>
    </location>
</feature>
<feature type="compositionally biased region" description="Polar residues" evidence="1">
    <location>
        <begin position="99"/>
        <end position="111"/>
    </location>
</feature>
<feature type="compositionally biased region" description="Polar residues" evidence="1">
    <location>
        <begin position="63"/>
        <end position="85"/>
    </location>
</feature>
<dbReference type="RefSeq" id="WP_302048660.1">
    <property type="nucleotide sequence ID" value="NZ_JAMJEV010000007.1"/>
</dbReference>
<dbReference type="PROSITE" id="PS51257">
    <property type="entry name" value="PROKAR_LIPOPROTEIN"/>
    <property type="match status" value="1"/>
</dbReference>